<keyword evidence="5" id="KW-0548">Nucleotidyltransferase</keyword>
<evidence type="ECO:0000259" key="4">
    <source>
        <dbReference type="PROSITE" id="PS50887"/>
    </source>
</evidence>
<evidence type="ECO:0000256" key="2">
    <source>
        <dbReference type="SAM" id="MobiDB-lite"/>
    </source>
</evidence>
<dbReference type="SMART" id="SM00267">
    <property type="entry name" value="GGDEF"/>
    <property type="match status" value="1"/>
</dbReference>
<dbReference type="PROSITE" id="PS50887">
    <property type="entry name" value="GGDEF"/>
    <property type="match status" value="1"/>
</dbReference>
<evidence type="ECO:0000256" key="3">
    <source>
        <dbReference type="SAM" id="Phobius"/>
    </source>
</evidence>
<accession>A0ABV8DF51</accession>
<dbReference type="EMBL" id="JBHSAJ010000063">
    <property type="protein sequence ID" value="MFC3937155.1"/>
    <property type="molecule type" value="Genomic_DNA"/>
</dbReference>
<comment type="caution">
    <text evidence="5">The sequence shown here is derived from an EMBL/GenBank/DDBJ whole genome shotgun (WGS) entry which is preliminary data.</text>
</comment>
<dbReference type="NCBIfam" id="TIGR00254">
    <property type="entry name" value="GGDEF"/>
    <property type="match status" value="1"/>
</dbReference>
<keyword evidence="3" id="KW-0812">Transmembrane</keyword>
<dbReference type="InterPro" id="IPR050469">
    <property type="entry name" value="Diguanylate_Cyclase"/>
</dbReference>
<dbReference type="Pfam" id="PF00990">
    <property type="entry name" value="GGDEF"/>
    <property type="match status" value="1"/>
</dbReference>
<keyword evidence="3" id="KW-0472">Membrane</keyword>
<dbReference type="InterPro" id="IPR000160">
    <property type="entry name" value="GGDEF_dom"/>
</dbReference>
<dbReference type="GO" id="GO:0052621">
    <property type="term" value="F:diguanylate cyclase activity"/>
    <property type="evidence" value="ECO:0007669"/>
    <property type="project" value="UniProtKB-EC"/>
</dbReference>
<dbReference type="Pfam" id="PF05230">
    <property type="entry name" value="MASE2"/>
    <property type="match status" value="1"/>
</dbReference>
<feature type="transmembrane region" description="Helical" evidence="3">
    <location>
        <begin position="98"/>
        <end position="119"/>
    </location>
</feature>
<protein>
    <recommendedName>
        <fullName evidence="1">diguanylate cyclase</fullName>
        <ecNumber evidence="1">2.7.7.65</ecNumber>
    </recommendedName>
</protein>
<dbReference type="Gene3D" id="3.30.70.270">
    <property type="match status" value="1"/>
</dbReference>
<dbReference type="InterPro" id="IPR007894">
    <property type="entry name" value="MASE2"/>
</dbReference>
<dbReference type="RefSeq" id="WP_082437290.1">
    <property type="nucleotide sequence ID" value="NZ_JAMXAX010000124.1"/>
</dbReference>
<keyword evidence="5" id="KW-0808">Transferase</keyword>
<evidence type="ECO:0000313" key="5">
    <source>
        <dbReference type="EMBL" id="MFC3937155.1"/>
    </source>
</evidence>
<keyword evidence="3" id="KW-1133">Transmembrane helix</keyword>
<dbReference type="EC" id="2.7.7.65" evidence="1"/>
<dbReference type="PANTHER" id="PTHR45138">
    <property type="entry name" value="REGULATORY COMPONENTS OF SENSORY TRANSDUCTION SYSTEM"/>
    <property type="match status" value="1"/>
</dbReference>
<evidence type="ECO:0000256" key="1">
    <source>
        <dbReference type="ARBA" id="ARBA00012528"/>
    </source>
</evidence>
<reference evidence="6" key="1">
    <citation type="journal article" date="2019" name="Int. J. Syst. Evol. Microbiol.">
        <title>The Global Catalogue of Microorganisms (GCM) 10K type strain sequencing project: providing services to taxonomists for standard genome sequencing and annotation.</title>
        <authorList>
            <consortium name="The Broad Institute Genomics Platform"/>
            <consortium name="The Broad Institute Genome Sequencing Center for Infectious Disease"/>
            <person name="Wu L."/>
            <person name="Ma J."/>
        </authorList>
    </citation>
    <scope>NUCLEOTIDE SEQUENCE [LARGE SCALE GENOMIC DNA]</scope>
    <source>
        <strain evidence="6">CCUG 2113</strain>
    </source>
</reference>
<dbReference type="InterPro" id="IPR043128">
    <property type="entry name" value="Rev_trsase/Diguanyl_cyclase"/>
</dbReference>
<dbReference type="PANTHER" id="PTHR45138:SF24">
    <property type="entry name" value="DIGUANYLATE CYCLASE DGCC-RELATED"/>
    <property type="match status" value="1"/>
</dbReference>
<dbReference type="Proteomes" id="UP001595693">
    <property type="component" value="Unassembled WGS sequence"/>
</dbReference>
<gene>
    <name evidence="5" type="ORF">ACFOW3_21255</name>
</gene>
<feature type="transmembrane region" description="Helical" evidence="3">
    <location>
        <begin position="131"/>
        <end position="150"/>
    </location>
</feature>
<feature type="transmembrane region" description="Helical" evidence="3">
    <location>
        <begin position="159"/>
        <end position="177"/>
    </location>
</feature>
<dbReference type="CDD" id="cd01949">
    <property type="entry name" value="GGDEF"/>
    <property type="match status" value="1"/>
</dbReference>
<name>A0ABV8DF51_9BURK</name>
<dbReference type="InterPro" id="IPR029787">
    <property type="entry name" value="Nucleotide_cyclase"/>
</dbReference>
<feature type="transmembrane region" description="Helical" evidence="3">
    <location>
        <begin position="31"/>
        <end position="50"/>
    </location>
</feature>
<evidence type="ECO:0000313" key="6">
    <source>
        <dbReference type="Proteomes" id="UP001595693"/>
    </source>
</evidence>
<sequence length="376" mass="41249">MTPANDPQPASYRSHGGIGPASERLTYRRIYPLRMLGMGLGAVLLGSVLHDNQSPAWMWWLLGVTALVWPQLAYLLARHSADPYQAEVRNLLIDSAIAGMWVPLLHFNLLPCVVMALITTYDKFSTGIKRLWLHSLPGMAGMCLLMTLLLRPEPRLESSLLVVVCTLPLLIVHGLAVSTSSYRLIRTVAQQNRELESLRRTDAQTGLVARSHWQDQAKLSLERFHASGSPACLLMIDIDHFKSINDLHGHTVGDEVIHAVGQVILDCVRAHDHAGRYGGDEFAVVLSGTRAADALAIAERIRSRIAALHLRDQPDLHLTSSIGLAQAAPHQSGLREWINDADAALYRAKNAGRNQVADHEAQTSHAAPTAPVVQTH</sequence>
<feature type="transmembrane region" description="Helical" evidence="3">
    <location>
        <begin position="56"/>
        <end position="77"/>
    </location>
</feature>
<dbReference type="SUPFAM" id="SSF55073">
    <property type="entry name" value="Nucleotide cyclase"/>
    <property type="match status" value="1"/>
</dbReference>
<organism evidence="5 6">
    <name type="scientific">Acidovorax facilis</name>
    <dbReference type="NCBI Taxonomy" id="12917"/>
    <lineage>
        <taxon>Bacteria</taxon>
        <taxon>Pseudomonadati</taxon>
        <taxon>Pseudomonadota</taxon>
        <taxon>Betaproteobacteria</taxon>
        <taxon>Burkholderiales</taxon>
        <taxon>Comamonadaceae</taxon>
        <taxon>Acidovorax</taxon>
    </lineage>
</organism>
<keyword evidence="6" id="KW-1185">Reference proteome</keyword>
<feature type="domain" description="GGDEF" evidence="4">
    <location>
        <begin position="229"/>
        <end position="361"/>
    </location>
</feature>
<feature type="region of interest" description="Disordered" evidence="2">
    <location>
        <begin position="354"/>
        <end position="376"/>
    </location>
</feature>
<proteinExistence type="predicted"/>